<dbReference type="Proteomes" id="UP000070449">
    <property type="component" value="Unassembled WGS sequence"/>
</dbReference>
<organism evidence="2 3">
    <name type="scientific">candidate division WS6 bacterium OLB21</name>
    <dbReference type="NCBI Taxonomy" id="1617427"/>
    <lineage>
        <taxon>Bacteria</taxon>
        <taxon>Candidatus Dojkabacteria</taxon>
    </lineage>
</organism>
<accession>A0A136KGX3</accession>
<dbReference type="EMBL" id="JYPD01000023">
    <property type="protein sequence ID" value="KXK08662.1"/>
    <property type="molecule type" value="Genomic_DNA"/>
</dbReference>
<dbReference type="PANTHER" id="PTHR36434:SF1">
    <property type="entry name" value="MEMBRANE PROTEASE YUGP-RELATED"/>
    <property type="match status" value="1"/>
</dbReference>
<evidence type="ECO:0000313" key="3">
    <source>
        <dbReference type="Proteomes" id="UP000070449"/>
    </source>
</evidence>
<dbReference type="InterPro" id="IPR007395">
    <property type="entry name" value="Zn_peptidase_2"/>
</dbReference>
<dbReference type="STRING" id="1617427.UZ20_WS6002000761"/>
<feature type="transmembrane region" description="Helical" evidence="1">
    <location>
        <begin position="123"/>
        <end position="144"/>
    </location>
</feature>
<dbReference type="Pfam" id="PF04298">
    <property type="entry name" value="Zn_peptidase_2"/>
    <property type="match status" value="1"/>
</dbReference>
<dbReference type="PATRIC" id="fig|1617427.3.peg.791"/>
<evidence type="ECO:0000313" key="2">
    <source>
        <dbReference type="EMBL" id="KXK08662.1"/>
    </source>
</evidence>
<proteinExistence type="predicted"/>
<reference evidence="2 3" key="1">
    <citation type="submission" date="2015-02" db="EMBL/GenBank/DDBJ databases">
        <title>Improved understanding of the partial-nitritation anammox process through 23 genomes representing the majority of the microbial community.</title>
        <authorList>
            <person name="Speth D.R."/>
            <person name="In T Zandt M."/>
            <person name="Guerrero Cruz S."/>
            <person name="Jetten M.S."/>
            <person name="Dutilh B.E."/>
        </authorList>
    </citation>
    <scope>NUCLEOTIDE SEQUENCE [LARGE SCALE GENOMIC DNA]</scope>
    <source>
        <strain evidence="2">OLB21</strain>
    </source>
</reference>
<feature type="transmembrane region" description="Helical" evidence="1">
    <location>
        <begin position="12"/>
        <end position="32"/>
    </location>
</feature>
<feature type="transmembrane region" description="Helical" evidence="1">
    <location>
        <begin position="150"/>
        <end position="172"/>
    </location>
</feature>
<protein>
    <submittedName>
        <fullName evidence="2">Putative neutral zinc metallopeptidase</fullName>
    </submittedName>
</protein>
<name>A0A136KGX3_9BACT</name>
<keyword evidence="1" id="KW-1133">Transmembrane helix</keyword>
<dbReference type="AlphaFoldDB" id="A0A136KGX3"/>
<gene>
    <name evidence="2" type="ORF">UZ20_WS6002000761</name>
</gene>
<sequence length="232" mass="25064">MPFVPFIDPLYIIFLLPGLLVTIVAMFLLRIWTDENRRRINSQGLSGADVLQKIAQAKGFPISMAITDQELGDNYNPLNKTVTLSMAVANERSITSVGIAAHELGHVEQHISGSALMAIRTTIAPVVSIGSNLGMILLMAGIVIGISQLAWIGVLFFAGTTLFTLITLPIELDASRRAMRMITELRLLDATELGGVRKVLIAAALTYVAAVLQSLGQLAYFAMQASGVRRND</sequence>
<comment type="caution">
    <text evidence="2">The sequence shown here is derived from an EMBL/GenBank/DDBJ whole genome shotgun (WGS) entry which is preliminary data.</text>
</comment>
<feature type="transmembrane region" description="Helical" evidence="1">
    <location>
        <begin position="199"/>
        <end position="223"/>
    </location>
</feature>
<evidence type="ECO:0000256" key="1">
    <source>
        <dbReference type="SAM" id="Phobius"/>
    </source>
</evidence>
<keyword evidence="1" id="KW-0472">Membrane</keyword>
<keyword evidence="1" id="KW-0812">Transmembrane</keyword>
<dbReference type="PANTHER" id="PTHR36434">
    <property type="entry name" value="MEMBRANE PROTEASE YUGP-RELATED"/>
    <property type="match status" value="1"/>
</dbReference>